<dbReference type="Pfam" id="PF11528">
    <property type="entry name" value="DUF3224"/>
    <property type="match status" value="1"/>
</dbReference>
<dbReference type="Gene3D" id="2.40.350.10">
    <property type="entry name" value="SO1590-like"/>
    <property type="match status" value="1"/>
</dbReference>
<protein>
    <submittedName>
        <fullName evidence="1">DUF3224 domain-containing protein</fullName>
    </submittedName>
</protein>
<name>A0ABZ3C665_9ACTN</name>
<gene>
    <name evidence="1" type="ORF">PCC79_15000</name>
</gene>
<proteinExistence type="predicted"/>
<dbReference type="SUPFAM" id="SSF159238">
    <property type="entry name" value="SO1590-like"/>
    <property type="match status" value="1"/>
</dbReference>
<dbReference type="EMBL" id="CP115965">
    <property type="protein sequence ID" value="WZW98178.1"/>
    <property type="molecule type" value="Genomic_DNA"/>
</dbReference>
<organism evidence="1 2">
    <name type="scientific">Propioniciclava soli</name>
    <dbReference type="NCBI Taxonomy" id="2775081"/>
    <lineage>
        <taxon>Bacteria</taxon>
        <taxon>Bacillati</taxon>
        <taxon>Actinomycetota</taxon>
        <taxon>Actinomycetes</taxon>
        <taxon>Propionibacteriales</taxon>
        <taxon>Propionibacteriaceae</taxon>
        <taxon>Propioniciclava</taxon>
    </lineage>
</organism>
<dbReference type="InterPro" id="IPR021607">
    <property type="entry name" value="DUF3224"/>
</dbReference>
<evidence type="ECO:0000313" key="1">
    <source>
        <dbReference type="EMBL" id="WZW98178.1"/>
    </source>
</evidence>
<keyword evidence="2" id="KW-1185">Reference proteome</keyword>
<dbReference type="RefSeq" id="WP_342372303.1">
    <property type="nucleotide sequence ID" value="NZ_CP115965.1"/>
</dbReference>
<dbReference type="Proteomes" id="UP001434337">
    <property type="component" value="Chromosome"/>
</dbReference>
<accession>A0ABZ3C665</accession>
<sequence>MTDVPLSAGNASFVIDLAPDDPLLDGTARFAFTKTWEGALTGTGRGVMLSAGDPALGEAGYVALEAVTGEVEGRLGTFVLQQLGTMTDGASTLTYTVVPGSGTGELAGLSGSIEILVAEDVHQVQFDYAFPIGGSAGIPAV</sequence>
<reference evidence="1 2" key="1">
    <citation type="journal article" date="2023" name="Environ Microbiome">
        <title>A coral-associated actinobacterium mitigates coral bleaching under heat stress.</title>
        <authorList>
            <person name="Li J."/>
            <person name="Zou Y."/>
            <person name="Li Q."/>
            <person name="Zhang J."/>
            <person name="Bourne D.G."/>
            <person name="Lyu Y."/>
            <person name="Liu C."/>
            <person name="Zhang S."/>
        </authorList>
    </citation>
    <scope>NUCLEOTIDE SEQUENCE [LARGE SCALE GENOMIC DNA]</scope>
    <source>
        <strain evidence="1 2">SCSIO 13291</strain>
    </source>
</reference>
<dbReference type="InterPro" id="IPR023159">
    <property type="entry name" value="SO1590-like_sf"/>
</dbReference>
<evidence type="ECO:0000313" key="2">
    <source>
        <dbReference type="Proteomes" id="UP001434337"/>
    </source>
</evidence>